<evidence type="ECO:0000313" key="1">
    <source>
        <dbReference type="EMBL" id="GAA1505617.1"/>
    </source>
</evidence>
<accession>A0ABN1ZVN5</accession>
<comment type="caution">
    <text evidence="1">The sequence shown here is derived from an EMBL/GenBank/DDBJ whole genome shotgun (WGS) entry which is preliminary data.</text>
</comment>
<evidence type="ECO:0000313" key="2">
    <source>
        <dbReference type="Proteomes" id="UP001501470"/>
    </source>
</evidence>
<name>A0ABN1ZVN5_9ACTN</name>
<dbReference type="EMBL" id="BAAAQD010000002">
    <property type="protein sequence ID" value="GAA1505617.1"/>
    <property type="molecule type" value="Genomic_DNA"/>
</dbReference>
<reference evidence="1 2" key="1">
    <citation type="journal article" date="2019" name="Int. J. Syst. Evol. Microbiol.">
        <title>The Global Catalogue of Microorganisms (GCM) 10K type strain sequencing project: providing services to taxonomists for standard genome sequencing and annotation.</title>
        <authorList>
            <consortium name="The Broad Institute Genomics Platform"/>
            <consortium name="The Broad Institute Genome Sequencing Center for Infectious Disease"/>
            <person name="Wu L."/>
            <person name="Ma J."/>
        </authorList>
    </citation>
    <scope>NUCLEOTIDE SEQUENCE [LARGE SCALE GENOMIC DNA]</scope>
    <source>
        <strain evidence="1 2">JCM 15933</strain>
    </source>
</reference>
<dbReference type="Proteomes" id="UP001501470">
    <property type="component" value="Unassembled WGS sequence"/>
</dbReference>
<sequence length="152" mass="16654">MDIQLREPAVTFGLQVAQPFRAVDRCQHLLSHLPSASNPLGVVPERVGNSSFCLYVPPVRSIGEVRDLALRESNALAFFGEVEGADPRLGSCPFGAQRVAVSVVELGADVVPVVELSHEPPICCVRAHKASRSPHDIIWPPLWHINNFVLQY</sequence>
<organism evidence="1 2">
    <name type="scientific">Dactylosporangium maewongense</name>
    <dbReference type="NCBI Taxonomy" id="634393"/>
    <lineage>
        <taxon>Bacteria</taxon>
        <taxon>Bacillati</taxon>
        <taxon>Actinomycetota</taxon>
        <taxon>Actinomycetes</taxon>
        <taxon>Micromonosporales</taxon>
        <taxon>Micromonosporaceae</taxon>
        <taxon>Dactylosporangium</taxon>
    </lineage>
</organism>
<gene>
    <name evidence="1" type="ORF">GCM10009827_019070</name>
</gene>
<keyword evidence="2" id="KW-1185">Reference proteome</keyword>
<proteinExistence type="predicted"/>
<protein>
    <submittedName>
        <fullName evidence="1">Uncharacterized protein</fullName>
    </submittedName>
</protein>
<dbReference type="RefSeq" id="WP_344501414.1">
    <property type="nucleotide sequence ID" value="NZ_BAAAQD010000002.1"/>
</dbReference>